<dbReference type="EMBL" id="BLLF01003249">
    <property type="protein sequence ID" value="GFH26811.1"/>
    <property type="molecule type" value="Genomic_DNA"/>
</dbReference>
<dbReference type="InterPro" id="IPR024616">
    <property type="entry name" value="Pherophorin"/>
</dbReference>
<sequence length="113" mass="11155">MDLHKVSLGGAGLGKKGKHQQGAAGCLQVEVLIGSDCQGAVAAMTLNGTALPPSYSSATSQGIRYSVLAATNLPALSSPSLAAGVRLCLTLSASSACPNLRSFCLGYDAAGGC</sequence>
<evidence type="ECO:0000313" key="2">
    <source>
        <dbReference type="EMBL" id="GFH26811.1"/>
    </source>
</evidence>
<dbReference type="AlphaFoldDB" id="A0A699ZWE1"/>
<comment type="caution">
    <text evidence="2">The sequence shown here is derived from an EMBL/GenBank/DDBJ whole genome shotgun (WGS) entry which is preliminary data.</text>
</comment>
<dbReference type="Pfam" id="PF12499">
    <property type="entry name" value="DUF3707"/>
    <property type="match status" value="1"/>
</dbReference>
<feature type="non-terminal residue" evidence="2">
    <location>
        <position position="1"/>
    </location>
</feature>
<proteinExistence type="predicted"/>
<feature type="non-terminal residue" evidence="2">
    <location>
        <position position="113"/>
    </location>
</feature>
<organism evidence="2 3">
    <name type="scientific">Haematococcus lacustris</name>
    <name type="common">Green alga</name>
    <name type="synonym">Haematococcus pluvialis</name>
    <dbReference type="NCBI Taxonomy" id="44745"/>
    <lineage>
        <taxon>Eukaryota</taxon>
        <taxon>Viridiplantae</taxon>
        <taxon>Chlorophyta</taxon>
        <taxon>core chlorophytes</taxon>
        <taxon>Chlorophyceae</taxon>
        <taxon>CS clade</taxon>
        <taxon>Chlamydomonadales</taxon>
        <taxon>Haematococcaceae</taxon>
        <taxon>Haematococcus</taxon>
    </lineage>
</organism>
<reference evidence="2 3" key="1">
    <citation type="submission" date="2020-02" db="EMBL/GenBank/DDBJ databases">
        <title>Draft genome sequence of Haematococcus lacustris strain NIES-144.</title>
        <authorList>
            <person name="Morimoto D."/>
            <person name="Nakagawa S."/>
            <person name="Yoshida T."/>
            <person name="Sawayama S."/>
        </authorList>
    </citation>
    <scope>NUCLEOTIDE SEQUENCE [LARGE SCALE GENOMIC DNA]</scope>
    <source>
        <strain evidence="2 3">NIES-144</strain>
    </source>
</reference>
<name>A0A699ZWE1_HAELA</name>
<keyword evidence="3" id="KW-1185">Reference proteome</keyword>
<dbReference type="Proteomes" id="UP000485058">
    <property type="component" value="Unassembled WGS sequence"/>
</dbReference>
<evidence type="ECO:0000313" key="3">
    <source>
        <dbReference type="Proteomes" id="UP000485058"/>
    </source>
</evidence>
<feature type="domain" description="Pherophorin" evidence="1">
    <location>
        <begin position="28"/>
        <end position="106"/>
    </location>
</feature>
<accession>A0A699ZWE1</accession>
<gene>
    <name evidence="2" type="ORF">HaLaN_25024</name>
</gene>
<protein>
    <submittedName>
        <fullName evidence="2">DUF3707 domain-containing protein</fullName>
    </submittedName>
</protein>
<evidence type="ECO:0000259" key="1">
    <source>
        <dbReference type="Pfam" id="PF12499"/>
    </source>
</evidence>